<feature type="compositionally biased region" description="Basic and acidic residues" evidence="1">
    <location>
        <begin position="496"/>
        <end position="515"/>
    </location>
</feature>
<proteinExistence type="predicted"/>
<feature type="compositionally biased region" description="Polar residues" evidence="1">
    <location>
        <begin position="1061"/>
        <end position="1071"/>
    </location>
</feature>
<feature type="compositionally biased region" description="Polar residues" evidence="1">
    <location>
        <begin position="1286"/>
        <end position="1301"/>
    </location>
</feature>
<dbReference type="EMBL" id="JBFOLJ010000041">
    <property type="protein sequence ID" value="KAL2457361.1"/>
    <property type="molecule type" value="Genomic_DNA"/>
</dbReference>
<sequence>MHNKGLKCGFWSELESDDRIWVNFDLCLFGIDLLCCFSSVLVKMKSDAPLDYAELHLSPKRSRCKLFVSSDGNIEELATGLVEPFVAHLKVAEEQVASDAQSVKLQVGRRKNSETWFTKGTLERFVRFVSTPEVLELVNTLDDEMSKLEAAQRMYSQGAGDQLSGGGGTGVTAAADATKKELLRAIDIRLDAVRQDLSSARAHATAAGFNVKTVLELQMFAEWFGARRLNESCRKFILLSERRSHIINPWKSGSDDRAVRSSFGSDMSISDEPASSPPTGHIQQREGSFPLRRSFSRESGVEADCGNKKDDTGTYNKEESSTSGQVVSIQSARRLSVQDRISLFENKQKENSGSGGKPVAAKSVELRRLSSDVGLSTPPAPVVEKAVLRRWSGAGDMITDLSSQKKDTESPLCTKSEEKKDLPLNDTGSAVNSKTKIATGLGPCSISESGLKDSSFYQSEDTVDSSNSSPNLGSGESDGWKDQKHGKTQSRSFIGRPKDQENSEEKFRCSPGGKSEEVIGFREQVKLKGSQSGEELDGVIGEVVSQRHVSGVNNQGASRTQIWSVGSKGGGQVEIPNQGEDFESRNHSATRSLLQAPHKTLTDSGRIESGAGSKIREAFAAHYKGIEGESMGGRREIEKKELASSKKVSGSSVSRVGDSGAQGMKFHRQVSAPEQIKKTDALREMSSGYGNSRTPLSGKLMTQAQEDFNSFVTPPPDQVQQVRQSKGSQELKDLKMKATELEKLFAEHKLRGTGDESSTSLRGKSADTQGESAASLSCPTPIADIALSQLSDSYPSTESARSSKNKTEFSAAPLVGTVDTQNYIDGLNKNFTELSVSEVSHGKFYDRYTQKRDAKLRDEWCSNGVEKEAKLKAMKDSLEQSRAEMKAKLSESAHRHDSVSSARRRAERLRSFNTRSITRDQQHLDFGNSEGEENALEFLEQKRVRDDRVSDATSFKDGGSRSVQEKNLLPTKSLSYSPPSHSAAPAPRSSTKVSGINTGRRKMQPENALVQSPPNFSDLRKENTKPSGGTSKMIRPQERNSSLSKNTSEEALIIKEEKSLQSHLQRKSSANPRDFRDMSPLDSDGVVLAPLKFDKEVLSNVQTRPFLKKGSRTGFASRASILKKKPSILSKPIIDEENDDLTSGQDNFVNMVKDKGGEGFETMNLEGNSNLDNGEERMSLESERLFNSGSETGDCMRSISQVEQALGAELPPIMPSSFHPVKSIQDWPGESPMSWNSSTQNPFSYSNEMSDVDASMNSPIGSPASWNSHSLSQVDTDAAPMRKKWGTSQKPALVAHSSNNSPRKDMTRGFKRLLKFGWKNRGSESLVDWISVTTSEGDNDTEDGRDPANWPSEDLRKSRMRFSQAQPSDDSFNESEFSNEWVQSSHNSIPAPPTNFKLEDQMSGSSNKAPRSFFSLPPFRNKGSDTKPR</sequence>
<feature type="region of interest" description="Disordered" evidence="1">
    <location>
        <begin position="946"/>
        <end position="1081"/>
    </location>
</feature>
<feature type="region of interest" description="Disordered" evidence="1">
    <location>
        <begin position="399"/>
        <end position="430"/>
    </location>
</feature>
<feature type="region of interest" description="Disordered" evidence="1">
    <location>
        <begin position="882"/>
        <end position="931"/>
    </location>
</feature>
<feature type="region of interest" description="Disordered" evidence="1">
    <location>
        <begin position="751"/>
        <end position="776"/>
    </location>
</feature>
<comment type="caution">
    <text evidence="2">The sequence shown here is derived from an EMBL/GenBank/DDBJ whole genome shotgun (WGS) entry which is preliminary data.</text>
</comment>
<gene>
    <name evidence="2" type="ORF">Fot_56320</name>
</gene>
<dbReference type="PANTHER" id="PTHR31008:SF15">
    <property type="entry name" value="GPI-ANCHORED ADHESIN-LIKE PROTEIN"/>
    <property type="match status" value="1"/>
</dbReference>
<keyword evidence="3" id="KW-1185">Reference proteome</keyword>
<feature type="compositionally biased region" description="Polar residues" evidence="1">
    <location>
        <begin position="321"/>
        <end position="331"/>
    </location>
</feature>
<reference evidence="3" key="1">
    <citation type="submission" date="2024-07" db="EMBL/GenBank/DDBJ databases">
        <title>Two chromosome-level genome assemblies of Korean endemic species Abeliophyllum distichum and Forsythia ovata (Oleaceae).</title>
        <authorList>
            <person name="Jang H."/>
        </authorList>
    </citation>
    <scope>NUCLEOTIDE SEQUENCE [LARGE SCALE GENOMIC DNA]</scope>
</reference>
<accession>A0ABD1P3N9</accession>
<evidence type="ECO:0000313" key="2">
    <source>
        <dbReference type="EMBL" id="KAL2457361.1"/>
    </source>
</evidence>
<feature type="compositionally biased region" description="Basic and acidic residues" evidence="1">
    <location>
        <begin position="882"/>
        <end position="898"/>
    </location>
</feature>
<protein>
    <submittedName>
        <fullName evidence="2">COP1-interacting protein-related</fullName>
    </submittedName>
</protein>
<feature type="compositionally biased region" description="Polar residues" evidence="1">
    <location>
        <begin position="455"/>
        <end position="474"/>
    </location>
</feature>
<feature type="region of interest" description="Disordered" evidence="1">
    <location>
        <begin position="1333"/>
        <end position="1429"/>
    </location>
</feature>
<feature type="compositionally biased region" description="Low complexity" evidence="1">
    <location>
        <begin position="973"/>
        <end position="990"/>
    </location>
</feature>
<dbReference type="Proteomes" id="UP001604277">
    <property type="component" value="Unassembled WGS sequence"/>
</dbReference>
<name>A0ABD1P3N9_9LAMI</name>
<feature type="region of interest" description="Disordered" evidence="1">
    <location>
        <begin position="449"/>
        <end position="515"/>
    </location>
</feature>
<feature type="compositionally biased region" description="Polar residues" evidence="1">
    <location>
        <begin position="755"/>
        <end position="776"/>
    </location>
</feature>
<feature type="region of interest" description="Disordered" evidence="1">
    <location>
        <begin position="1284"/>
        <end position="1306"/>
    </location>
</feature>
<evidence type="ECO:0000256" key="1">
    <source>
        <dbReference type="SAM" id="MobiDB-lite"/>
    </source>
</evidence>
<dbReference type="PANTHER" id="PTHR31008">
    <property type="entry name" value="COP1-INTERACTING PROTEIN-RELATED"/>
    <property type="match status" value="1"/>
</dbReference>
<feature type="compositionally biased region" description="Basic and acidic residues" evidence="1">
    <location>
        <begin position="295"/>
        <end position="320"/>
    </location>
</feature>
<feature type="compositionally biased region" description="Basic and acidic residues" evidence="1">
    <location>
        <begin position="403"/>
        <end position="423"/>
    </location>
</feature>
<feature type="region of interest" description="Disordered" evidence="1">
    <location>
        <begin position="253"/>
        <end position="331"/>
    </location>
</feature>
<feature type="compositionally biased region" description="Polar residues" evidence="1">
    <location>
        <begin position="277"/>
        <end position="286"/>
    </location>
</feature>
<feature type="compositionally biased region" description="Polar residues" evidence="1">
    <location>
        <begin position="1361"/>
        <end position="1388"/>
    </location>
</feature>
<evidence type="ECO:0000313" key="3">
    <source>
        <dbReference type="Proteomes" id="UP001604277"/>
    </source>
</evidence>
<organism evidence="2 3">
    <name type="scientific">Forsythia ovata</name>
    <dbReference type="NCBI Taxonomy" id="205694"/>
    <lineage>
        <taxon>Eukaryota</taxon>
        <taxon>Viridiplantae</taxon>
        <taxon>Streptophyta</taxon>
        <taxon>Embryophyta</taxon>
        <taxon>Tracheophyta</taxon>
        <taxon>Spermatophyta</taxon>
        <taxon>Magnoliopsida</taxon>
        <taxon>eudicotyledons</taxon>
        <taxon>Gunneridae</taxon>
        <taxon>Pentapetalae</taxon>
        <taxon>asterids</taxon>
        <taxon>lamiids</taxon>
        <taxon>Lamiales</taxon>
        <taxon>Oleaceae</taxon>
        <taxon>Forsythieae</taxon>
        <taxon>Forsythia</taxon>
    </lineage>
</organism>